<dbReference type="EMBL" id="FO203522">
    <property type="protein sequence ID" value="CCO23621.1"/>
    <property type="molecule type" value="Genomic_DNA"/>
</dbReference>
<organism evidence="4 5">
    <name type="scientific">Maridesulfovibrio hydrothermalis AM13 = DSM 14728</name>
    <dbReference type="NCBI Taxonomy" id="1121451"/>
    <lineage>
        <taxon>Bacteria</taxon>
        <taxon>Pseudomonadati</taxon>
        <taxon>Thermodesulfobacteriota</taxon>
        <taxon>Desulfovibrionia</taxon>
        <taxon>Desulfovibrionales</taxon>
        <taxon>Desulfovibrionaceae</taxon>
        <taxon>Maridesulfovibrio</taxon>
    </lineage>
</organism>
<accession>L0RDI3</accession>
<dbReference type="Gene3D" id="3.40.50.2300">
    <property type="match status" value="2"/>
</dbReference>
<dbReference type="PROSITE" id="PS51257">
    <property type="entry name" value="PROKAR_LIPOPROTEIN"/>
    <property type="match status" value="1"/>
</dbReference>
<evidence type="ECO:0000313" key="5">
    <source>
        <dbReference type="Proteomes" id="UP000010808"/>
    </source>
</evidence>
<keyword evidence="5" id="KW-1185">Reference proteome</keyword>
<dbReference type="AlphaFoldDB" id="L0RDI3"/>
<dbReference type="InterPro" id="IPR051010">
    <property type="entry name" value="BCAA_transport"/>
</dbReference>
<dbReference type="PANTHER" id="PTHR30483">
    <property type="entry name" value="LEUCINE-SPECIFIC-BINDING PROTEIN"/>
    <property type="match status" value="1"/>
</dbReference>
<sequence length="384" mass="41903">MNRVHAVLLILLTFIALVVLTGCSDKKKSAASELKVGVVAVTSGELFRKGNYIVTAARYAADKINKEGGVEFDDVLHFVKLYPADSGGSSEIAAKVAQRLIEKNKVSVIVGGAGSEVALAVAEVCERYSVPFITPVAGTNKLTSYKYSFRVCYTNAVQGEALAQFTRKSLQQKPVGILYSSGSPYSAELARYFKVDYERDGGKVVAYESYTAGDRGFNKQLKRIIESGAQILFLPNNTKKVQLQAAQARKRGFKGILMGGDSWDPVDLERNPLFANSYYTDHWISGLPIEGSAEFENDFKKKTGAEPTELEALTYDAMMSMFMAIKVAKSAAPVAIHDALVDMPPYHGVTGNFDYNNNGDPAKDVIISTIRDGHIEVSDIIYTK</sequence>
<dbReference type="CDD" id="cd06347">
    <property type="entry name" value="PBP1_ABC_LivK_ligand_binding-like"/>
    <property type="match status" value="1"/>
</dbReference>
<comment type="similarity">
    <text evidence="1">Belongs to the leucine-binding protein family.</text>
</comment>
<protein>
    <submittedName>
        <fullName evidence="4">Extracellular ligand-binding receptor</fullName>
    </submittedName>
</protein>
<gene>
    <name evidence="4" type="ORF">DESAM_21344</name>
</gene>
<evidence type="ECO:0000256" key="1">
    <source>
        <dbReference type="ARBA" id="ARBA00010062"/>
    </source>
</evidence>
<dbReference type="KEGG" id="dhy:DESAM_21344"/>
<feature type="domain" description="Leucine-binding protein" evidence="3">
    <location>
        <begin position="34"/>
        <end position="372"/>
    </location>
</feature>
<evidence type="ECO:0000313" key="4">
    <source>
        <dbReference type="EMBL" id="CCO23621.1"/>
    </source>
</evidence>
<dbReference type="InterPro" id="IPR028082">
    <property type="entry name" value="Peripla_BP_I"/>
</dbReference>
<keyword evidence="2" id="KW-0732">Signal</keyword>
<name>L0RDI3_9BACT</name>
<dbReference type="SUPFAM" id="SSF53822">
    <property type="entry name" value="Periplasmic binding protein-like I"/>
    <property type="match status" value="1"/>
</dbReference>
<dbReference type="HOGENOM" id="CLU_027128_6_1_7"/>
<keyword evidence="4" id="KW-0675">Receptor</keyword>
<dbReference type="eggNOG" id="COG0683">
    <property type="taxonomic scope" value="Bacteria"/>
</dbReference>
<dbReference type="RefSeq" id="WP_015336224.1">
    <property type="nucleotide sequence ID" value="NC_020055.1"/>
</dbReference>
<dbReference type="InterPro" id="IPR028081">
    <property type="entry name" value="Leu-bd"/>
</dbReference>
<dbReference type="PANTHER" id="PTHR30483:SF6">
    <property type="entry name" value="PERIPLASMIC BINDING PROTEIN OF ABC TRANSPORTER FOR NATURAL AMINO ACIDS"/>
    <property type="match status" value="1"/>
</dbReference>
<dbReference type="OrthoDB" id="5444466at2"/>
<dbReference type="STRING" id="1121451.DESAM_21344"/>
<evidence type="ECO:0000256" key="2">
    <source>
        <dbReference type="ARBA" id="ARBA00022729"/>
    </source>
</evidence>
<reference evidence="4 5" key="1">
    <citation type="submission" date="2012-10" db="EMBL/GenBank/DDBJ databases">
        <authorList>
            <person name="Genoscope - CEA"/>
        </authorList>
    </citation>
    <scope>NUCLEOTIDE SEQUENCE [LARGE SCALE GENOMIC DNA]</scope>
    <source>
        <strain evidence="5">AM13 / DSM 14728</strain>
    </source>
</reference>
<evidence type="ECO:0000259" key="3">
    <source>
        <dbReference type="Pfam" id="PF13458"/>
    </source>
</evidence>
<proteinExistence type="inferred from homology"/>
<dbReference type="Pfam" id="PF13458">
    <property type="entry name" value="Peripla_BP_6"/>
    <property type="match status" value="1"/>
</dbReference>
<dbReference type="PATRIC" id="fig|1121451.3.peg.1589"/>
<dbReference type="Proteomes" id="UP000010808">
    <property type="component" value="Chromosome"/>
</dbReference>